<comment type="caution">
    <text evidence="3">The sequence shown here is derived from an EMBL/GenBank/DDBJ whole genome shotgun (WGS) entry which is preliminary data.</text>
</comment>
<feature type="chain" id="PRO_5038947520" description="DUF4352 domain-containing protein" evidence="2">
    <location>
        <begin position="21"/>
        <end position="211"/>
    </location>
</feature>
<organism evidence="3 4">
    <name type="scientific">Actinotalea fermentans</name>
    <dbReference type="NCBI Taxonomy" id="43671"/>
    <lineage>
        <taxon>Bacteria</taxon>
        <taxon>Bacillati</taxon>
        <taxon>Actinomycetota</taxon>
        <taxon>Actinomycetes</taxon>
        <taxon>Micrococcales</taxon>
        <taxon>Cellulomonadaceae</taxon>
        <taxon>Actinotalea</taxon>
    </lineage>
</organism>
<keyword evidence="2" id="KW-0732">Signal</keyword>
<dbReference type="Proteomes" id="UP000321484">
    <property type="component" value="Unassembled WGS sequence"/>
</dbReference>
<evidence type="ECO:0008006" key="5">
    <source>
        <dbReference type="Google" id="ProtNLM"/>
    </source>
</evidence>
<dbReference type="EMBL" id="BJYK01000005">
    <property type="protein sequence ID" value="GEN80238.1"/>
    <property type="molecule type" value="Genomic_DNA"/>
</dbReference>
<feature type="region of interest" description="Disordered" evidence="1">
    <location>
        <begin position="22"/>
        <end position="63"/>
    </location>
</feature>
<evidence type="ECO:0000256" key="1">
    <source>
        <dbReference type="SAM" id="MobiDB-lite"/>
    </source>
</evidence>
<feature type="compositionally biased region" description="Low complexity" evidence="1">
    <location>
        <begin position="37"/>
        <end position="50"/>
    </location>
</feature>
<accession>A0A511YYG8</accession>
<feature type="signal peptide" evidence="2">
    <location>
        <begin position="1"/>
        <end position="20"/>
    </location>
</feature>
<reference evidence="3 4" key="1">
    <citation type="submission" date="2019-07" db="EMBL/GenBank/DDBJ databases">
        <title>Whole genome shotgun sequence of Actinotalea fermentans NBRC 105374.</title>
        <authorList>
            <person name="Hosoyama A."/>
            <person name="Uohara A."/>
            <person name="Ohji S."/>
            <person name="Ichikawa N."/>
        </authorList>
    </citation>
    <scope>NUCLEOTIDE SEQUENCE [LARGE SCALE GENOMIC DNA]</scope>
    <source>
        <strain evidence="3 4">NBRC 105374</strain>
    </source>
</reference>
<dbReference type="PROSITE" id="PS51257">
    <property type="entry name" value="PROKAR_LIPOPROTEIN"/>
    <property type="match status" value="1"/>
</dbReference>
<sequence length="211" mass="22660">MRSALSVAALAAVLALSACGAQEPGSASEDTTEASETRTATAEPTTESTPTPTPTPSPTRVPGTYMLGETAEEFAGGVLTLKSIEVVQEVATTDGVPITAAEGEQLVVFHTHFVNNSNGTVDLSCAGVLTWYVQVFDTEQRELAPVFETYRIPGNPECNYQLLSGQESDWNFVFRGIAGATPRVLQITDTRTYEDWIAWALTDEPLRLAED</sequence>
<evidence type="ECO:0000313" key="3">
    <source>
        <dbReference type="EMBL" id="GEN80238.1"/>
    </source>
</evidence>
<evidence type="ECO:0000313" key="4">
    <source>
        <dbReference type="Proteomes" id="UP000321484"/>
    </source>
</evidence>
<name>A0A511YYG8_9CELL</name>
<evidence type="ECO:0000256" key="2">
    <source>
        <dbReference type="SAM" id="SignalP"/>
    </source>
</evidence>
<protein>
    <recommendedName>
        <fullName evidence="5">DUF4352 domain-containing protein</fullName>
    </recommendedName>
</protein>
<keyword evidence="4" id="KW-1185">Reference proteome</keyword>
<dbReference type="AlphaFoldDB" id="A0A511YYG8"/>
<gene>
    <name evidence="3" type="ORF">AFE02nite_19720</name>
</gene>
<proteinExistence type="predicted"/>